<keyword evidence="8" id="KW-0999">Mitochondrion inner membrane</keyword>
<evidence type="ECO:0000256" key="32">
    <source>
        <dbReference type="ARBA" id="ARBA00066910"/>
    </source>
</evidence>
<evidence type="ECO:0000256" key="12">
    <source>
        <dbReference type="ARBA" id="ARBA00023098"/>
    </source>
</evidence>
<keyword evidence="16 36" id="KW-0012">Acyltransferase</keyword>
<dbReference type="FunFam" id="3.30.559.10:FF:000001">
    <property type="entry name" value="Carnitine O-acetyltransferase"/>
    <property type="match status" value="1"/>
</dbReference>
<feature type="active site" description="Proton acceptor" evidence="35">
    <location>
        <position position="346"/>
    </location>
</feature>
<dbReference type="EC" id="2.3.1.137" evidence="31"/>
<evidence type="ECO:0000256" key="1">
    <source>
        <dbReference type="ARBA" id="ARBA00004240"/>
    </source>
</evidence>
<dbReference type="InterPro" id="IPR042231">
    <property type="entry name" value="Cho/carn_acyl_trans_2"/>
</dbReference>
<dbReference type="GO" id="GO:0005777">
    <property type="term" value="C:peroxisome"/>
    <property type="evidence" value="ECO:0007669"/>
    <property type="project" value="UniProtKB-SubCell"/>
</dbReference>
<evidence type="ECO:0000259" key="37">
    <source>
        <dbReference type="Pfam" id="PF00755"/>
    </source>
</evidence>
<evidence type="ECO:0000256" key="2">
    <source>
        <dbReference type="ARBA" id="ARBA00004275"/>
    </source>
</evidence>
<evidence type="ECO:0000256" key="27">
    <source>
        <dbReference type="ARBA" id="ARBA00052310"/>
    </source>
</evidence>
<evidence type="ECO:0000256" key="23">
    <source>
        <dbReference type="ARBA" id="ARBA00051534"/>
    </source>
</evidence>
<keyword evidence="11" id="KW-0007">Acetylation</keyword>
<comment type="catalytic activity">
    <reaction evidence="27">
        <text>(R)-carnitine + acetyl-CoA = O-acetyl-(R)-carnitine + CoA</text>
        <dbReference type="Rhea" id="RHEA:21136"/>
        <dbReference type="ChEBI" id="CHEBI:16347"/>
        <dbReference type="ChEBI" id="CHEBI:57287"/>
        <dbReference type="ChEBI" id="CHEBI:57288"/>
        <dbReference type="ChEBI" id="CHEBI:57589"/>
        <dbReference type="EC" id="2.3.1.7"/>
    </reaction>
    <physiologicalReaction direction="left-to-right" evidence="27">
        <dbReference type="Rhea" id="RHEA:21137"/>
    </physiologicalReaction>
</comment>
<comment type="catalytic activity">
    <reaction evidence="19">
        <text>butanoyl-CoA + (R)-carnitine = O-butanoyl-(R)-carnitine + CoA</text>
        <dbReference type="Rhea" id="RHEA:44980"/>
        <dbReference type="ChEBI" id="CHEBI:16347"/>
        <dbReference type="ChEBI" id="CHEBI:21949"/>
        <dbReference type="ChEBI" id="CHEBI:57287"/>
        <dbReference type="ChEBI" id="CHEBI:57371"/>
    </reaction>
    <physiologicalReaction direction="left-to-right" evidence="19">
        <dbReference type="Rhea" id="RHEA:44981"/>
    </physiologicalReaction>
</comment>
<evidence type="ECO:0000313" key="39">
    <source>
        <dbReference type="Proteomes" id="UP000678393"/>
    </source>
</evidence>
<evidence type="ECO:0000256" key="17">
    <source>
        <dbReference type="ARBA" id="ARBA00050133"/>
    </source>
</evidence>
<keyword evidence="13" id="KW-0496">Mitochondrion</keyword>
<dbReference type="Pfam" id="PF00755">
    <property type="entry name" value="Carn_acyltransf"/>
    <property type="match status" value="1"/>
</dbReference>
<evidence type="ECO:0000256" key="19">
    <source>
        <dbReference type="ARBA" id="ARBA00050851"/>
    </source>
</evidence>
<evidence type="ECO:0000256" key="29">
    <source>
        <dbReference type="ARBA" id="ARBA00053012"/>
    </source>
</evidence>
<organism evidence="38 39">
    <name type="scientific">Candidula unifasciata</name>
    <dbReference type="NCBI Taxonomy" id="100452"/>
    <lineage>
        <taxon>Eukaryota</taxon>
        <taxon>Metazoa</taxon>
        <taxon>Spiralia</taxon>
        <taxon>Lophotrochozoa</taxon>
        <taxon>Mollusca</taxon>
        <taxon>Gastropoda</taxon>
        <taxon>Heterobranchia</taxon>
        <taxon>Euthyneura</taxon>
        <taxon>Panpulmonata</taxon>
        <taxon>Eupulmonata</taxon>
        <taxon>Stylommatophora</taxon>
        <taxon>Helicina</taxon>
        <taxon>Helicoidea</taxon>
        <taxon>Geomitridae</taxon>
        <taxon>Candidula</taxon>
    </lineage>
</organism>
<feature type="domain" description="Choline/carnitine acyltransferase" evidence="37">
    <location>
        <begin position="44"/>
        <end position="611"/>
    </location>
</feature>
<evidence type="ECO:0000256" key="36">
    <source>
        <dbReference type="RuleBase" id="RU003801"/>
    </source>
</evidence>
<keyword evidence="6" id="KW-0813">Transport</keyword>
<dbReference type="PROSITE" id="PS00439">
    <property type="entry name" value="ACYLTRANSF_C_1"/>
    <property type="match status" value="1"/>
</dbReference>
<comment type="catalytic activity">
    <reaction evidence="25">
        <text>2-methylpropanoyl-CoA + (R)-carnitine = O-isobutanoyl-(R)-carnitine + CoA</text>
        <dbReference type="Rhea" id="RHEA:44988"/>
        <dbReference type="ChEBI" id="CHEBI:16347"/>
        <dbReference type="ChEBI" id="CHEBI:57287"/>
        <dbReference type="ChEBI" id="CHEBI:57338"/>
        <dbReference type="ChEBI" id="CHEBI:84838"/>
    </reaction>
    <physiologicalReaction direction="left-to-right" evidence="25">
        <dbReference type="Rhea" id="RHEA:44989"/>
    </physiologicalReaction>
</comment>
<dbReference type="GO" id="GO:0005783">
    <property type="term" value="C:endoplasmic reticulum"/>
    <property type="evidence" value="ECO:0007669"/>
    <property type="project" value="UniProtKB-SubCell"/>
</dbReference>
<comment type="catalytic activity">
    <reaction evidence="28">
        <text>acetoacetyl-CoA + (R)-carnitine = O-3-oxobutanoyl-(R)-carnitine + CoA</text>
        <dbReference type="Rhea" id="RHEA:44996"/>
        <dbReference type="ChEBI" id="CHEBI:16347"/>
        <dbReference type="ChEBI" id="CHEBI:57286"/>
        <dbReference type="ChEBI" id="CHEBI:57287"/>
        <dbReference type="ChEBI" id="CHEBI:84841"/>
    </reaction>
    <physiologicalReaction direction="left-to-right" evidence="28">
        <dbReference type="Rhea" id="RHEA:44997"/>
    </physiologicalReaction>
</comment>
<evidence type="ECO:0000256" key="5">
    <source>
        <dbReference type="ARBA" id="ARBA00011245"/>
    </source>
</evidence>
<comment type="subcellular location">
    <subcellularLocation>
        <location evidence="1">Endoplasmic reticulum</location>
    </subcellularLocation>
    <subcellularLocation>
        <location evidence="3">Mitochondrion inner membrane</location>
        <topology evidence="3">Peripheral membrane protein</topology>
        <orientation evidence="3">Matrix side</orientation>
    </subcellularLocation>
    <subcellularLocation>
        <location evidence="2">Peroxisome</location>
    </subcellularLocation>
</comment>
<evidence type="ECO:0000256" key="25">
    <source>
        <dbReference type="ARBA" id="ARBA00051955"/>
    </source>
</evidence>
<keyword evidence="39" id="KW-1185">Reference proteome</keyword>
<evidence type="ECO:0000256" key="18">
    <source>
        <dbReference type="ARBA" id="ARBA00050207"/>
    </source>
</evidence>
<evidence type="ECO:0000256" key="6">
    <source>
        <dbReference type="ARBA" id="ARBA00022448"/>
    </source>
</evidence>
<keyword evidence="12" id="KW-0443">Lipid metabolism</keyword>
<dbReference type="GO" id="GO:0019254">
    <property type="term" value="P:carnitine metabolic process, CoA-linked"/>
    <property type="evidence" value="ECO:0007669"/>
    <property type="project" value="TreeGrafter"/>
</dbReference>
<comment type="catalytic activity">
    <reaction evidence="24">
        <text>3-methylbutanoyl-CoA + (R)-carnitine = O-3-methylbutanoyl-(R)-carnitine + CoA</text>
        <dbReference type="Rhea" id="RHEA:44984"/>
        <dbReference type="ChEBI" id="CHEBI:16347"/>
        <dbReference type="ChEBI" id="CHEBI:57287"/>
        <dbReference type="ChEBI" id="CHEBI:57345"/>
        <dbReference type="ChEBI" id="CHEBI:70819"/>
    </reaction>
    <physiologicalReaction direction="left-to-right" evidence="24">
        <dbReference type="Rhea" id="RHEA:44985"/>
    </physiologicalReaction>
</comment>
<comment type="catalytic activity">
    <reaction evidence="21">
        <text>4,8-dimethylnonanoyl-CoA + (R)-carnitine = O-4,8-dimethylnonanoyl-(R)-carnitine + CoA</text>
        <dbReference type="Rhea" id="RHEA:44860"/>
        <dbReference type="ChEBI" id="CHEBI:16347"/>
        <dbReference type="ChEBI" id="CHEBI:57287"/>
        <dbReference type="ChEBI" id="CHEBI:77061"/>
        <dbReference type="ChEBI" id="CHEBI:84654"/>
    </reaction>
    <physiologicalReaction direction="left-to-right" evidence="21">
        <dbReference type="Rhea" id="RHEA:44861"/>
    </physiologicalReaction>
</comment>
<sequence length="629" mass="70344">MFRHLNRPVHQITSAISKMIVEGQQPRIVPKGRTFSVQYSLPKLPVPPLEQTLKKYLDTCRPLLDDEQYKRTQEVVARFKQGEGPVLHKLLEQRAQSTVNWLSDWWKYWAYLDVRVPVVVNVSPGIFLPRQTYRGQAEQLEFAAKFIAGVLDYKTKLDEQSIPVDTLGGKPLCMVQYYQLLNACRIPGNPSDSHVCIGPDDPNKPRHINVVYNNNLFSVEVYSNEDKPLSICQLAQQLRNCVSKGAAPGVPVGILTTMERSAWGQVYSDMITDKTNRESLENIQRSICVICLDGPLPAGAGDPVDTAASVILHGGGSRAYSANRWYDKTMQFIFNPDGYVGLNYEHTTAEGPAVIGLCDYVLDYVGRNQPSRTTGSESTTPQLLPFNINNNTQEAISRGNQEIDLAAKDLMLRGLFFNNYGKSFIKEQKLSPDAYIQIAFQLAYYRLYKKACATYETGSLRRFQLGRTDTIRSCSIASHAFTKAMDDSSVPGNKKVTLLKEAIQSHRKYTDDTINGQGIDRHLLGLRLIAQENGLEVPEIFTDPAYKKSTHYNLSTSQVASKYKAFLCFGPVVPDGYGLCYNPQDDQLIISISSFHSSPHTNSDLFSSSLSQSLLDMQTLLASHPQAKL</sequence>
<evidence type="ECO:0000256" key="24">
    <source>
        <dbReference type="ARBA" id="ARBA00051554"/>
    </source>
</evidence>
<dbReference type="PANTHER" id="PTHR22589">
    <property type="entry name" value="CARNITINE O-ACYLTRANSFERASE"/>
    <property type="match status" value="1"/>
</dbReference>
<keyword evidence="9" id="KW-0256">Endoplasmic reticulum</keyword>
<dbReference type="GO" id="GO:0008458">
    <property type="term" value="F:carnitine O-octanoyltransferase activity"/>
    <property type="evidence" value="ECO:0007669"/>
    <property type="project" value="UniProtKB-EC"/>
</dbReference>
<dbReference type="EMBL" id="CAJHNH020001335">
    <property type="protein sequence ID" value="CAG5122644.1"/>
    <property type="molecule type" value="Genomic_DNA"/>
</dbReference>
<keyword evidence="14" id="KW-0472">Membrane</keyword>
<dbReference type="GO" id="GO:0006631">
    <property type="term" value="P:fatty acid metabolic process"/>
    <property type="evidence" value="ECO:0007669"/>
    <property type="project" value="UniProtKB-KW"/>
</dbReference>
<dbReference type="Gene3D" id="3.30.559.70">
    <property type="entry name" value="Choline/Carnitine o-acyltransferase, domain 2"/>
    <property type="match status" value="1"/>
</dbReference>
<keyword evidence="7 36" id="KW-0808">Transferase</keyword>
<comment type="catalytic activity">
    <reaction evidence="17">
        <text>decanoyl-CoA + (R)-carnitine = O-decanoyl-(R)-carnitine + CoA</text>
        <dbReference type="Rhea" id="RHEA:44828"/>
        <dbReference type="ChEBI" id="CHEBI:16347"/>
        <dbReference type="ChEBI" id="CHEBI:28717"/>
        <dbReference type="ChEBI" id="CHEBI:57287"/>
        <dbReference type="ChEBI" id="CHEBI:61430"/>
    </reaction>
    <physiologicalReaction direction="left-to-right" evidence="17">
        <dbReference type="Rhea" id="RHEA:44829"/>
    </physiologicalReaction>
</comment>
<protein>
    <recommendedName>
        <fullName evidence="33">Carnitine O-acetyltransferase</fullName>
        <ecNumber evidence="31">2.3.1.137</ecNumber>
        <ecNumber evidence="32">2.3.1.7</ecNumber>
    </recommendedName>
    <alternativeName>
        <fullName evidence="34">Carnitine acetyltransferase</fullName>
    </alternativeName>
</protein>
<comment type="subunit">
    <text evidence="5">Monomer.</text>
</comment>
<evidence type="ECO:0000256" key="30">
    <source>
        <dbReference type="ARBA" id="ARBA00058613"/>
    </source>
</evidence>
<evidence type="ECO:0000256" key="28">
    <source>
        <dbReference type="ARBA" id="ARBA00052568"/>
    </source>
</evidence>
<dbReference type="InterPro" id="IPR039551">
    <property type="entry name" value="Cho/carn_acyl_trans"/>
</dbReference>
<comment type="catalytic activity">
    <reaction evidence="20">
        <text>3-hydroxybutanoyl-CoA + (R)-carnitine = O-3-hydroxybutanoyl-(R)-carnitine + CoA</text>
        <dbReference type="Rhea" id="RHEA:45000"/>
        <dbReference type="ChEBI" id="CHEBI:16347"/>
        <dbReference type="ChEBI" id="CHEBI:57287"/>
        <dbReference type="ChEBI" id="CHEBI:78611"/>
        <dbReference type="ChEBI" id="CHEBI:84842"/>
    </reaction>
    <physiologicalReaction direction="left-to-right" evidence="20">
        <dbReference type="Rhea" id="RHEA:45001"/>
    </physiologicalReaction>
</comment>
<evidence type="ECO:0000256" key="11">
    <source>
        <dbReference type="ARBA" id="ARBA00022990"/>
    </source>
</evidence>
<comment type="catalytic activity">
    <reaction evidence="23">
        <text>2,6-dimethylheptanoyl-CoA + (R)-carnitine = O-2,6-dimethylheptanoyl-(R)-carnitine + CoA</text>
        <dbReference type="Rhea" id="RHEA:45004"/>
        <dbReference type="ChEBI" id="CHEBI:16347"/>
        <dbReference type="ChEBI" id="CHEBI:57287"/>
        <dbReference type="ChEBI" id="CHEBI:84843"/>
        <dbReference type="ChEBI" id="CHEBI:84847"/>
    </reaction>
    <physiologicalReaction direction="left-to-right" evidence="23">
        <dbReference type="Rhea" id="RHEA:45005"/>
    </physiologicalReaction>
</comment>
<dbReference type="Gene3D" id="3.30.559.10">
    <property type="entry name" value="Chloramphenicol acetyltransferase-like domain"/>
    <property type="match status" value="1"/>
</dbReference>
<dbReference type="SUPFAM" id="SSF52777">
    <property type="entry name" value="CoA-dependent acyltransferases"/>
    <property type="match status" value="2"/>
</dbReference>
<dbReference type="FunFam" id="3.30.559.70:FF:000002">
    <property type="entry name" value="Carnitine O-acetyltransferase"/>
    <property type="match status" value="1"/>
</dbReference>
<evidence type="ECO:0000256" key="4">
    <source>
        <dbReference type="ARBA" id="ARBA00005232"/>
    </source>
</evidence>
<dbReference type="EC" id="2.3.1.7" evidence="32"/>
<comment type="catalytic activity">
    <reaction evidence="26">
        <text>hexanoyl-CoA + (R)-carnitine = O-hexanoyl-(R)-carnitine + CoA</text>
        <dbReference type="Rhea" id="RHEA:44972"/>
        <dbReference type="ChEBI" id="CHEBI:16347"/>
        <dbReference type="ChEBI" id="CHEBI:57287"/>
        <dbReference type="ChEBI" id="CHEBI:62620"/>
        <dbReference type="ChEBI" id="CHEBI:84834"/>
    </reaction>
    <physiologicalReaction direction="left-to-right" evidence="26">
        <dbReference type="Rhea" id="RHEA:44973"/>
    </physiologicalReaction>
</comment>
<dbReference type="InterPro" id="IPR023213">
    <property type="entry name" value="CAT-like_dom_sf"/>
</dbReference>
<comment type="catalytic activity">
    <reaction evidence="29">
        <text>propanoyl-CoA + (R)-carnitine = O-propanoyl-(R)-carnitine + CoA</text>
        <dbReference type="Rhea" id="RHEA:44976"/>
        <dbReference type="ChEBI" id="CHEBI:16347"/>
        <dbReference type="ChEBI" id="CHEBI:53210"/>
        <dbReference type="ChEBI" id="CHEBI:57287"/>
        <dbReference type="ChEBI" id="CHEBI:57392"/>
    </reaction>
    <physiologicalReaction direction="left-to-right" evidence="29">
        <dbReference type="Rhea" id="RHEA:44977"/>
    </physiologicalReaction>
</comment>
<keyword evidence="10" id="KW-0276">Fatty acid metabolism</keyword>
<evidence type="ECO:0000256" key="26">
    <source>
        <dbReference type="ARBA" id="ARBA00051962"/>
    </source>
</evidence>
<comment type="function">
    <text evidence="30">Catalyzes the reversible transfer of acyl groups from carnitine to coenzyme A (CoA) and regulates the acyl-CoA/CoA ratio. Also plays a crucial role in the transport of fatty acids for beta-oxidation. Responsible for the synthesis of short- and branched-chain acylcarnitines. Active towards some branched-chain amino acid oxidation pathway (BCAAO) intermediates. Trans-2-enoyl-CoAs and 2-methylacyl-CoAs are poor substrates.</text>
</comment>
<dbReference type="InterPro" id="IPR000542">
    <property type="entry name" value="Carn_acyl_trans"/>
</dbReference>
<comment type="catalytic activity">
    <reaction evidence="22">
        <text>octanoyl-CoA + (R)-carnitine = O-octanoyl-(R)-carnitine + CoA</text>
        <dbReference type="Rhea" id="RHEA:17177"/>
        <dbReference type="ChEBI" id="CHEBI:16347"/>
        <dbReference type="ChEBI" id="CHEBI:18102"/>
        <dbReference type="ChEBI" id="CHEBI:57287"/>
        <dbReference type="ChEBI" id="CHEBI:57386"/>
        <dbReference type="EC" id="2.3.1.137"/>
    </reaction>
    <physiologicalReaction direction="left-to-right" evidence="22">
        <dbReference type="Rhea" id="RHEA:17178"/>
    </physiologicalReaction>
</comment>
<evidence type="ECO:0000256" key="9">
    <source>
        <dbReference type="ARBA" id="ARBA00022824"/>
    </source>
</evidence>
<dbReference type="PROSITE" id="PS00440">
    <property type="entry name" value="ACYLTRANSF_C_2"/>
    <property type="match status" value="1"/>
</dbReference>
<evidence type="ECO:0000256" key="7">
    <source>
        <dbReference type="ARBA" id="ARBA00022679"/>
    </source>
</evidence>
<dbReference type="AlphaFoldDB" id="A0A8S3Z047"/>
<proteinExistence type="inferred from homology"/>
<dbReference type="GO" id="GO:0005743">
    <property type="term" value="C:mitochondrial inner membrane"/>
    <property type="evidence" value="ECO:0007669"/>
    <property type="project" value="UniProtKB-SubCell"/>
</dbReference>
<evidence type="ECO:0000256" key="20">
    <source>
        <dbReference type="ARBA" id="ARBA00050860"/>
    </source>
</evidence>
<evidence type="ECO:0000256" key="35">
    <source>
        <dbReference type="PIRSR" id="PIRSR600542-1"/>
    </source>
</evidence>
<evidence type="ECO:0000256" key="22">
    <source>
        <dbReference type="ARBA" id="ARBA00051518"/>
    </source>
</evidence>
<dbReference type="PANTHER" id="PTHR22589:SF103">
    <property type="entry name" value="CARNITINE O-ACETYL-TRANSFERASE, ISOFORM A-RELATED"/>
    <property type="match status" value="1"/>
</dbReference>
<evidence type="ECO:0000256" key="3">
    <source>
        <dbReference type="ARBA" id="ARBA00004443"/>
    </source>
</evidence>
<evidence type="ECO:0000256" key="34">
    <source>
        <dbReference type="ARBA" id="ARBA00079830"/>
    </source>
</evidence>
<keyword evidence="15" id="KW-0576">Peroxisome</keyword>
<comment type="caution">
    <text evidence="38">The sequence shown here is derived from an EMBL/GenBank/DDBJ whole genome shotgun (WGS) entry which is preliminary data.</text>
</comment>
<dbReference type="Proteomes" id="UP000678393">
    <property type="component" value="Unassembled WGS sequence"/>
</dbReference>
<evidence type="ECO:0000256" key="31">
    <source>
        <dbReference type="ARBA" id="ARBA00066418"/>
    </source>
</evidence>
<dbReference type="OrthoDB" id="240216at2759"/>
<dbReference type="GO" id="GO:0004092">
    <property type="term" value="F:carnitine O-acetyltransferase activity"/>
    <property type="evidence" value="ECO:0007669"/>
    <property type="project" value="UniProtKB-EC"/>
</dbReference>
<evidence type="ECO:0000256" key="13">
    <source>
        <dbReference type="ARBA" id="ARBA00023128"/>
    </source>
</evidence>
<name>A0A8S3Z047_9EUPU</name>
<accession>A0A8S3Z047</accession>
<evidence type="ECO:0000256" key="21">
    <source>
        <dbReference type="ARBA" id="ARBA00051087"/>
    </source>
</evidence>
<comment type="catalytic activity">
    <reaction evidence="18">
        <text>2-methylbutanoyl-CoA + (R)-carnitine = O-2-methylbutanoyl-(R)-carnitine + CoA</text>
        <dbReference type="Rhea" id="RHEA:44992"/>
        <dbReference type="ChEBI" id="CHEBI:16347"/>
        <dbReference type="ChEBI" id="CHEBI:57287"/>
        <dbReference type="ChEBI" id="CHEBI:57336"/>
        <dbReference type="ChEBI" id="CHEBI:84840"/>
    </reaction>
    <physiologicalReaction direction="left-to-right" evidence="18">
        <dbReference type="Rhea" id="RHEA:44993"/>
    </physiologicalReaction>
</comment>
<comment type="similarity">
    <text evidence="4 36">Belongs to the carnitine/choline acetyltransferase family.</text>
</comment>
<evidence type="ECO:0000256" key="8">
    <source>
        <dbReference type="ARBA" id="ARBA00022792"/>
    </source>
</evidence>
<evidence type="ECO:0000256" key="15">
    <source>
        <dbReference type="ARBA" id="ARBA00023140"/>
    </source>
</evidence>
<evidence type="ECO:0000256" key="33">
    <source>
        <dbReference type="ARBA" id="ARBA00074976"/>
    </source>
</evidence>
<evidence type="ECO:0000313" key="38">
    <source>
        <dbReference type="EMBL" id="CAG5122644.1"/>
    </source>
</evidence>
<reference evidence="38" key="1">
    <citation type="submission" date="2021-04" db="EMBL/GenBank/DDBJ databases">
        <authorList>
            <consortium name="Molecular Ecology Group"/>
        </authorList>
    </citation>
    <scope>NUCLEOTIDE SEQUENCE</scope>
</reference>
<evidence type="ECO:0000256" key="14">
    <source>
        <dbReference type="ARBA" id="ARBA00023136"/>
    </source>
</evidence>
<evidence type="ECO:0000256" key="10">
    <source>
        <dbReference type="ARBA" id="ARBA00022832"/>
    </source>
</evidence>
<evidence type="ECO:0000256" key="16">
    <source>
        <dbReference type="ARBA" id="ARBA00023315"/>
    </source>
</evidence>
<gene>
    <name evidence="38" type="ORF">CUNI_LOCUS8202</name>
</gene>